<dbReference type="InterPro" id="IPR033248">
    <property type="entry name" value="Transketolase_C"/>
</dbReference>
<organism evidence="7 8">
    <name type="scientific">Amorphotheca resinae ATCC 22711</name>
    <dbReference type="NCBI Taxonomy" id="857342"/>
    <lineage>
        <taxon>Eukaryota</taxon>
        <taxon>Fungi</taxon>
        <taxon>Dikarya</taxon>
        <taxon>Ascomycota</taxon>
        <taxon>Pezizomycotina</taxon>
        <taxon>Leotiomycetes</taxon>
        <taxon>Helotiales</taxon>
        <taxon>Amorphothecaceae</taxon>
        <taxon>Amorphotheca</taxon>
    </lineage>
</organism>
<evidence type="ECO:0000313" key="8">
    <source>
        <dbReference type="Proteomes" id="UP000241818"/>
    </source>
</evidence>
<dbReference type="InterPro" id="IPR005475">
    <property type="entry name" value="Transketolase-like_Pyr-bd"/>
</dbReference>
<protein>
    <recommendedName>
        <fullName evidence="2">3-methyl-2-oxobutanoate dehydrogenase (2-methylpropanoyl-transferring)</fullName>
        <ecNumber evidence="2">1.2.4.4</ecNumber>
    </recommendedName>
</protein>
<dbReference type="Proteomes" id="UP000241818">
    <property type="component" value="Unassembled WGS sequence"/>
</dbReference>
<evidence type="ECO:0000256" key="4">
    <source>
        <dbReference type="ARBA" id="ARBA00051764"/>
    </source>
</evidence>
<dbReference type="CDD" id="cd07036">
    <property type="entry name" value="TPP_PYR_E1-PDHc-beta_like"/>
    <property type="match status" value="1"/>
</dbReference>
<dbReference type="FunFam" id="3.40.50.920:FF:000001">
    <property type="entry name" value="Pyruvate dehydrogenase E1 beta subunit"/>
    <property type="match status" value="1"/>
</dbReference>
<dbReference type="PANTHER" id="PTHR42980:SF1">
    <property type="entry name" value="2-OXOISOVALERATE DEHYDROGENASE SUBUNIT BETA, MITOCHONDRIAL"/>
    <property type="match status" value="1"/>
</dbReference>
<name>A0A2T3B663_AMORE</name>
<evidence type="ECO:0000313" key="7">
    <source>
        <dbReference type="EMBL" id="PSS22254.1"/>
    </source>
</evidence>
<evidence type="ECO:0000256" key="5">
    <source>
        <dbReference type="SAM" id="MobiDB-lite"/>
    </source>
</evidence>
<dbReference type="AlphaFoldDB" id="A0A2T3B663"/>
<dbReference type="EC" id="1.2.4.4" evidence="2"/>
<dbReference type="GO" id="GO:0006091">
    <property type="term" value="P:generation of precursor metabolites and energy"/>
    <property type="evidence" value="ECO:0007669"/>
    <property type="project" value="UniProtKB-ARBA"/>
</dbReference>
<dbReference type="GO" id="GO:0007584">
    <property type="term" value="P:response to nutrient"/>
    <property type="evidence" value="ECO:0007669"/>
    <property type="project" value="TreeGrafter"/>
</dbReference>
<dbReference type="EMBL" id="KZ679009">
    <property type="protein sequence ID" value="PSS22254.1"/>
    <property type="molecule type" value="Genomic_DNA"/>
</dbReference>
<dbReference type="SUPFAM" id="SSF52518">
    <property type="entry name" value="Thiamin diphosphate-binding fold (THDP-binding)"/>
    <property type="match status" value="1"/>
</dbReference>
<dbReference type="FunFam" id="3.40.50.970:FF:000001">
    <property type="entry name" value="Pyruvate dehydrogenase E1 beta subunit"/>
    <property type="match status" value="1"/>
</dbReference>
<dbReference type="OrthoDB" id="878at2759"/>
<dbReference type="GO" id="GO:0003863">
    <property type="term" value="F:branched-chain 2-oxo acid dehydrogenase activity"/>
    <property type="evidence" value="ECO:0007669"/>
    <property type="project" value="UniProtKB-EC"/>
</dbReference>
<sequence>MRILARFPLRGLISSIPRTTESASSVSRHRRPYSTHPPNARLNIPTDFSTTPLLAHSSQSALQNPELPPDARNGTTKRMNLFQSINDALSIALAADDSVLLFGEDVAFGGVFRCSMGLADEYGGERVFNTPLSEQGILGFAIGAAAEGMKPVAEIQFADYVYPAFDQLVNEAAKFRYRDGKGGRNAGGLTVRMPCGGVGHGALYHSQSPESLFTHIPGLRVIIPRSPIQAKGLLLSAIASNDPCVFMEPKALYRAAVEQVPTAPYTLPLSKAEILKQGADLTIVSYGHPLYTCSAAIEKAEKDLGISIELIDLRTVYPWDKDCVLKSVRKTGRCLVVHESMISAGIGAEVAASIQEDKDTFLRLEAPVMRVAGWDTHMALAFERFNIPDVARVYDTIKRSVEY</sequence>
<evidence type="ECO:0000256" key="3">
    <source>
        <dbReference type="ARBA" id="ARBA00023002"/>
    </source>
</evidence>
<dbReference type="SUPFAM" id="SSF52922">
    <property type="entry name" value="TK C-terminal domain-like"/>
    <property type="match status" value="1"/>
</dbReference>
<proteinExistence type="predicted"/>
<dbReference type="Gene3D" id="3.40.50.920">
    <property type="match status" value="1"/>
</dbReference>
<dbReference type="GeneID" id="36578251"/>
<gene>
    <name evidence="7" type="ORF">M430DRAFT_99233</name>
</gene>
<reference evidence="7 8" key="1">
    <citation type="journal article" date="2018" name="New Phytol.">
        <title>Comparative genomics and transcriptomics depict ericoid mycorrhizal fungi as versatile saprotrophs and plant mutualists.</title>
        <authorList>
            <person name="Martino E."/>
            <person name="Morin E."/>
            <person name="Grelet G.A."/>
            <person name="Kuo A."/>
            <person name="Kohler A."/>
            <person name="Daghino S."/>
            <person name="Barry K.W."/>
            <person name="Cichocki N."/>
            <person name="Clum A."/>
            <person name="Dockter R.B."/>
            <person name="Hainaut M."/>
            <person name="Kuo R.C."/>
            <person name="LaButti K."/>
            <person name="Lindahl B.D."/>
            <person name="Lindquist E.A."/>
            <person name="Lipzen A."/>
            <person name="Khouja H.R."/>
            <person name="Magnuson J."/>
            <person name="Murat C."/>
            <person name="Ohm R.A."/>
            <person name="Singer S.W."/>
            <person name="Spatafora J.W."/>
            <person name="Wang M."/>
            <person name="Veneault-Fourrey C."/>
            <person name="Henrissat B."/>
            <person name="Grigoriev I.V."/>
            <person name="Martin F.M."/>
            <person name="Perotto S."/>
        </authorList>
    </citation>
    <scope>NUCLEOTIDE SEQUENCE [LARGE SCALE GENOMIC DNA]</scope>
    <source>
        <strain evidence="7 8">ATCC 22711</strain>
    </source>
</reference>
<feature type="region of interest" description="Disordered" evidence="5">
    <location>
        <begin position="18"/>
        <end position="47"/>
    </location>
</feature>
<dbReference type="Pfam" id="PF02779">
    <property type="entry name" value="Transket_pyr"/>
    <property type="match status" value="1"/>
</dbReference>
<feature type="domain" description="Transketolase-like pyrimidine-binding" evidence="6">
    <location>
        <begin position="79"/>
        <end position="255"/>
    </location>
</feature>
<evidence type="ECO:0000259" key="6">
    <source>
        <dbReference type="SMART" id="SM00861"/>
    </source>
</evidence>
<comment type="catalytic activity">
    <reaction evidence="4">
        <text>N(6)-[(R)-lipoyl]-L-lysyl-[protein] + 3-methyl-2-oxobutanoate + H(+) = N(6)-[(R)-S(8)-2-methylpropanoyldihydrolipoyl]-L-lysyl-[protein] + CO2</text>
        <dbReference type="Rhea" id="RHEA:13457"/>
        <dbReference type="Rhea" id="RHEA-COMP:10474"/>
        <dbReference type="Rhea" id="RHEA-COMP:10497"/>
        <dbReference type="ChEBI" id="CHEBI:11851"/>
        <dbReference type="ChEBI" id="CHEBI:15378"/>
        <dbReference type="ChEBI" id="CHEBI:16526"/>
        <dbReference type="ChEBI" id="CHEBI:83099"/>
        <dbReference type="ChEBI" id="CHEBI:83142"/>
        <dbReference type="EC" id="1.2.4.4"/>
    </reaction>
    <physiologicalReaction direction="left-to-right" evidence="4">
        <dbReference type="Rhea" id="RHEA:13458"/>
    </physiologicalReaction>
</comment>
<dbReference type="InterPro" id="IPR029061">
    <property type="entry name" value="THDP-binding"/>
</dbReference>
<dbReference type="STRING" id="857342.A0A2T3B663"/>
<accession>A0A2T3B663</accession>
<comment type="cofactor">
    <cofactor evidence="1">
        <name>thiamine diphosphate</name>
        <dbReference type="ChEBI" id="CHEBI:58937"/>
    </cofactor>
</comment>
<dbReference type="SMART" id="SM00861">
    <property type="entry name" value="Transket_pyr"/>
    <property type="match status" value="1"/>
</dbReference>
<dbReference type="InParanoid" id="A0A2T3B663"/>
<keyword evidence="3" id="KW-0560">Oxidoreductase</keyword>
<evidence type="ECO:0000256" key="2">
    <source>
        <dbReference type="ARBA" id="ARBA00012277"/>
    </source>
</evidence>
<dbReference type="InterPro" id="IPR009014">
    <property type="entry name" value="Transketo_C/PFOR_II"/>
</dbReference>
<keyword evidence="8" id="KW-1185">Reference proteome</keyword>
<dbReference type="RefSeq" id="XP_024722409.1">
    <property type="nucleotide sequence ID" value="XM_024870170.1"/>
</dbReference>
<evidence type="ECO:0000256" key="1">
    <source>
        <dbReference type="ARBA" id="ARBA00001964"/>
    </source>
</evidence>
<dbReference type="GO" id="GO:0009083">
    <property type="term" value="P:branched-chain amino acid catabolic process"/>
    <property type="evidence" value="ECO:0007669"/>
    <property type="project" value="TreeGrafter"/>
</dbReference>
<dbReference type="PANTHER" id="PTHR42980">
    <property type="entry name" value="2-OXOISOVALERATE DEHYDROGENASE SUBUNIT BETA-RELATED"/>
    <property type="match status" value="1"/>
</dbReference>
<dbReference type="Pfam" id="PF02780">
    <property type="entry name" value="Transketolase_C"/>
    <property type="match status" value="1"/>
</dbReference>
<dbReference type="Gene3D" id="3.40.50.970">
    <property type="match status" value="1"/>
</dbReference>